<dbReference type="GO" id="GO:0000976">
    <property type="term" value="F:transcription cis-regulatory region binding"/>
    <property type="evidence" value="ECO:0007669"/>
    <property type="project" value="TreeGrafter"/>
</dbReference>
<dbReference type="AlphaFoldDB" id="A0AAV3L4L7"/>
<name>A0AAV3L4L7_ENTFC</name>
<dbReference type="PROSITE" id="PS00356">
    <property type="entry name" value="HTH_LACI_1"/>
    <property type="match status" value="1"/>
</dbReference>
<keyword evidence="4" id="KW-0804">Transcription</keyword>
<reference evidence="6 7" key="1">
    <citation type="submission" date="2013-09" db="EMBL/GenBank/DDBJ databases">
        <title>The Genome Sequence of Enterococcus faecium 10/96A.</title>
        <authorList>
            <consortium name="The Broad Institute Genome Sequencing Platform"/>
            <consortium name="The Broad Institute Genome Sequencing Center for Infectious Disease"/>
            <person name="Earl A.M."/>
            <person name="Gilmore M.S."/>
            <person name="Lebreton F."/>
            <person name="Courvalin P."/>
            <person name="Walker B."/>
            <person name="Young S.K."/>
            <person name="Zeng Q."/>
            <person name="Gargeya S."/>
            <person name="Fitzgerald M."/>
            <person name="Haas B."/>
            <person name="Abouelleil A."/>
            <person name="Alvarado L."/>
            <person name="Arachchi H.M."/>
            <person name="Berlin A.M."/>
            <person name="Chapman S.B."/>
            <person name="Dewar J."/>
            <person name="Goldberg J."/>
            <person name="Griggs A."/>
            <person name="Gujja S."/>
            <person name="Hansen M."/>
            <person name="Howarth C."/>
            <person name="Imamovic A."/>
            <person name="Larimer J."/>
            <person name="McCowan C."/>
            <person name="Murphy C."/>
            <person name="Neiman D."/>
            <person name="Pearson M."/>
            <person name="Priest M."/>
            <person name="Roberts A."/>
            <person name="Saif S."/>
            <person name="Shea T."/>
            <person name="Sisk P."/>
            <person name="Sykes S."/>
            <person name="Wortman J."/>
            <person name="Nusbaum C."/>
            <person name="Birren B."/>
        </authorList>
    </citation>
    <scope>NUCLEOTIDE SEQUENCE [LARGE SCALE GENOMIC DNA]</scope>
    <source>
        <strain evidence="6 7">10/96A</strain>
    </source>
</reference>
<keyword evidence="3" id="KW-0238">DNA-binding</keyword>
<evidence type="ECO:0000256" key="4">
    <source>
        <dbReference type="ARBA" id="ARBA00023163"/>
    </source>
</evidence>
<dbReference type="InterPro" id="IPR000843">
    <property type="entry name" value="HTH_LacI"/>
</dbReference>
<dbReference type="Proteomes" id="UP000017126">
    <property type="component" value="Unassembled WGS sequence"/>
</dbReference>
<gene>
    <name evidence="6" type="ORF">O991_01763</name>
</gene>
<evidence type="ECO:0000313" key="6">
    <source>
        <dbReference type="EMBL" id="ERT50302.1"/>
    </source>
</evidence>
<evidence type="ECO:0000256" key="3">
    <source>
        <dbReference type="ARBA" id="ARBA00023125"/>
    </source>
</evidence>
<evidence type="ECO:0000259" key="5">
    <source>
        <dbReference type="PROSITE" id="PS50932"/>
    </source>
</evidence>
<dbReference type="Gene3D" id="1.10.260.40">
    <property type="entry name" value="lambda repressor-like DNA-binding domains"/>
    <property type="match status" value="1"/>
</dbReference>
<dbReference type="EMBL" id="AXOL01000047">
    <property type="protein sequence ID" value="ERT50302.1"/>
    <property type="molecule type" value="Genomic_DNA"/>
</dbReference>
<keyword evidence="2" id="KW-0805">Transcription regulation</keyword>
<dbReference type="SUPFAM" id="SSF47413">
    <property type="entry name" value="lambda repressor-like DNA-binding domains"/>
    <property type="match status" value="1"/>
</dbReference>
<evidence type="ECO:0000313" key="7">
    <source>
        <dbReference type="Proteomes" id="UP000017126"/>
    </source>
</evidence>
<proteinExistence type="predicted"/>
<dbReference type="PANTHER" id="PTHR30146">
    <property type="entry name" value="LACI-RELATED TRANSCRIPTIONAL REPRESSOR"/>
    <property type="match status" value="1"/>
</dbReference>
<sequence length="60" mass="6614">MATMKDVARLADVGVGTVSRVINKNGTVKEKTRKKVEAAIEELNYARSSRNSIRLGFTCE</sequence>
<keyword evidence="1" id="KW-0678">Repressor</keyword>
<comment type="caution">
    <text evidence="6">The sequence shown here is derived from an EMBL/GenBank/DDBJ whole genome shotgun (WGS) entry which is preliminary data.</text>
</comment>
<dbReference type="PANTHER" id="PTHR30146:SF95">
    <property type="entry name" value="RIBOSE OPERON REPRESSOR"/>
    <property type="match status" value="1"/>
</dbReference>
<dbReference type="GO" id="GO:0003700">
    <property type="term" value="F:DNA-binding transcription factor activity"/>
    <property type="evidence" value="ECO:0007669"/>
    <property type="project" value="TreeGrafter"/>
</dbReference>
<dbReference type="CDD" id="cd01392">
    <property type="entry name" value="HTH_LacI"/>
    <property type="match status" value="1"/>
</dbReference>
<dbReference type="Pfam" id="PF00356">
    <property type="entry name" value="LacI"/>
    <property type="match status" value="1"/>
</dbReference>
<accession>A0AAV3L4L7</accession>
<dbReference type="PRINTS" id="PR00036">
    <property type="entry name" value="HTHLACI"/>
</dbReference>
<organism evidence="6 7">
    <name type="scientific">Enterococcus faecium 10/96A</name>
    <dbReference type="NCBI Taxonomy" id="1391465"/>
    <lineage>
        <taxon>Bacteria</taxon>
        <taxon>Bacillati</taxon>
        <taxon>Bacillota</taxon>
        <taxon>Bacilli</taxon>
        <taxon>Lactobacillales</taxon>
        <taxon>Enterococcaceae</taxon>
        <taxon>Enterococcus</taxon>
    </lineage>
</organism>
<dbReference type="InterPro" id="IPR010982">
    <property type="entry name" value="Lambda_DNA-bd_dom_sf"/>
</dbReference>
<evidence type="ECO:0000256" key="1">
    <source>
        <dbReference type="ARBA" id="ARBA00022491"/>
    </source>
</evidence>
<dbReference type="SMART" id="SM00354">
    <property type="entry name" value="HTH_LACI"/>
    <property type="match status" value="1"/>
</dbReference>
<dbReference type="PROSITE" id="PS50932">
    <property type="entry name" value="HTH_LACI_2"/>
    <property type="match status" value="1"/>
</dbReference>
<protein>
    <recommendedName>
        <fullName evidence="5">HTH lacI-type domain-containing protein</fullName>
    </recommendedName>
</protein>
<evidence type="ECO:0000256" key="2">
    <source>
        <dbReference type="ARBA" id="ARBA00023015"/>
    </source>
</evidence>
<feature type="domain" description="HTH lacI-type" evidence="5">
    <location>
        <begin position="2"/>
        <end position="54"/>
    </location>
</feature>